<reference evidence="5 6" key="1">
    <citation type="submission" date="2016-10" db="EMBL/GenBank/DDBJ databases">
        <authorList>
            <person name="Cai Z."/>
        </authorList>
    </citation>
    <scope>NUCLEOTIDE SEQUENCE [LARGE SCALE GENOMIC DNA]</scope>
    <source>
        <strain evidence="5 6">CGMCC 1.10826</strain>
    </source>
</reference>
<dbReference type="InterPro" id="IPR001322">
    <property type="entry name" value="Lamin_tail_dom"/>
</dbReference>
<dbReference type="PROSITE" id="PS51841">
    <property type="entry name" value="LTD"/>
    <property type="match status" value="2"/>
</dbReference>
<dbReference type="SUPFAM" id="SSF56300">
    <property type="entry name" value="Metallo-dependent phosphatases"/>
    <property type="match status" value="1"/>
</dbReference>
<dbReference type="InterPro" id="IPR051918">
    <property type="entry name" value="STPP_CPPED1"/>
</dbReference>
<keyword evidence="6" id="KW-1185">Reference proteome</keyword>
<feature type="compositionally biased region" description="Gly residues" evidence="1">
    <location>
        <begin position="1423"/>
        <end position="1461"/>
    </location>
</feature>
<organism evidence="5 6">
    <name type="scientific">Georgenia satyanarayanai</name>
    <dbReference type="NCBI Taxonomy" id="860221"/>
    <lineage>
        <taxon>Bacteria</taxon>
        <taxon>Bacillati</taxon>
        <taxon>Actinomycetota</taxon>
        <taxon>Actinomycetes</taxon>
        <taxon>Micrococcales</taxon>
        <taxon>Bogoriellaceae</taxon>
        <taxon>Georgenia</taxon>
    </lineage>
</organism>
<dbReference type="Pfam" id="PF00932">
    <property type="entry name" value="LTD"/>
    <property type="match status" value="1"/>
</dbReference>
<protein>
    <submittedName>
        <fullName evidence="5">Lamin Tail Domain</fullName>
    </submittedName>
</protein>
<evidence type="ECO:0000313" key="6">
    <source>
        <dbReference type="Proteomes" id="UP000250222"/>
    </source>
</evidence>
<feature type="domain" description="LTD" evidence="4">
    <location>
        <begin position="25"/>
        <end position="180"/>
    </location>
</feature>
<proteinExistence type="predicted"/>
<evidence type="ECO:0000256" key="1">
    <source>
        <dbReference type="SAM" id="MobiDB-lite"/>
    </source>
</evidence>
<dbReference type="InterPro" id="IPR036415">
    <property type="entry name" value="Lamin_tail_dom_sf"/>
</dbReference>
<dbReference type="Gene3D" id="3.60.21.10">
    <property type="match status" value="1"/>
</dbReference>
<dbReference type="PANTHER" id="PTHR43143">
    <property type="entry name" value="METALLOPHOSPHOESTERASE, CALCINEURIN SUPERFAMILY"/>
    <property type="match status" value="1"/>
</dbReference>
<feature type="domain" description="LTD" evidence="4">
    <location>
        <begin position="231"/>
        <end position="394"/>
    </location>
</feature>
<gene>
    <name evidence="5" type="ORF">SAMN05216184_11335</name>
</gene>
<dbReference type="PROSITE" id="PS51318">
    <property type="entry name" value="TAT"/>
    <property type="match status" value="1"/>
</dbReference>
<dbReference type="Pfam" id="PF00149">
    <property type="entry name" value="Metallophos"/>
    <property type="match status" value="1"/>
</dbReference>
<dbReference type="OrthoDB" id="9772095at2"/>
<dbReference type="InterPro" id="IPR011401">
    <property type="entry name" value="Pesterase_YvnB"/>
</dbReference>
<name>A0A2Y9ALU3_9MICO</name>
<dbReference type="GO" id="GO:0016787">
    <property type="term" value="F:hydrolase activity"/>
    <property type="evidence" value="ECO:0007669"/>
    <property type="project" value="InterPro"/>
</dbReference>
<dbReference type="EMBL" id="UETB01000013">
    <property type="protein sequence ID" value="SSA45434.1"/>
    <property type="molecule type" value="Genomic_DNA"/>
</dbReference>
<keyword evidence="2" id="KW-1133">Transmembrane helix</keyword>
<keyword evidence="3" id="KW-0732">Signal</keyword>
<evidence type="ECO:0000256" key="2">
    <source>
        <dbReference type="SAM" id="Phobius"/>
    </source>
</evidence>
<keyword evidence="2" id="KW-0472">Membrane</keyword>
<accession>A0A2Y9ALU3</accession>
<feature type="chain" id="PRO_5038346644" evidence="3">
    <location>
        <begin position="31"/>
        <end position="1495"/>
    </location>
</feature>
<keyword evidence="2" id="KW-0812">Transmembrane</keyword>
<feature type="transmembrane region" description="Helical" evidence="2">
    <location>
        <begin position="1469"/>
        <end position="1488"/>
    </location>
</feature>
<evidence type="ECO:0000259" key="4">
    <source>
        <dbReference type="PROSITE" id="PS51841"/>
    </source>
</evidence>
<dbReference type="InterPro" id="IPR004843">
    <property type="entry name" value="Calcineurin-like_PHP"/>
</dbReference>
<feature type="signal peptide" evidence="3">
    <location>
        <begin position="1"/>
        <end position="30"/>
    </location>
</feature>
<sequence>MTAHHTRRAAVATTALAALTLGTLVAPVAAAPADSWPLVVTEIAPNPDSYDHFEYVEVTNPTDADVTLGDGGYTFSYAFEDTADGGNDVPLEAPAGTVVPAGGTVVLWVSYESEDGNVNSFAYDEDDFRAFWAERGGSAEAYDVVRVTGQPGLANGGNRSIRITGADGEVVGWSFYPAGSVGIDQVAQFRVPVDAATRSMDLLAGPAAASPGVVDAAQLEDRGAEEPEQPEEPVEQVPALPADSLVGNLMLTELVVDSQNVGSSDGYEYIEVYNTTTEPIDLSDYGIRYQYPDSGSSALWPVEPADAVVPSGGTVVVWVKNGANDDLTAADFNAFWGTEVPEAQILETYVGGMANGSARGMEIMTATGVTVSEGFYNMGGVRDVQTDQGLTYAADPEDFSQQTLLGSRPASPGAVDADQVPAELTAMTADTAGPRVEDTTAGSIDPEQDFTVSATITDDTLVRSVTLQLRSDVDEEFTDHNLLVGDGDTYAHTVGAVDLTGKRFYEYRFVASDGTNETVGDLTRVAVDGASTDAVRLSVTDGDVLSGTTTVSAAGDTYPADIALSIDDEVRTPTTAQLESSPVFAVEVTATDDRFRNAVVMPGEGDTLDQQCTSGRVLTIFERGTYSEIETVTAQIPLADVVQGEELTVIVSAGTKAWPCEDDNENNDDYTISAPRLILPDGRTLQPAGYEGGNIPMGDTNDSKYDNYPAVFTIPDDAYVAQGYTWDTTDVEDGTHTVSATDGEVTAAADVVVDNTAPEVTPAFTAGSRTEDRLQGRIVLDAVITDATTEVVDVVATLDGEVVELPQETSSTELSTGEHTLVVTATDTAGNVGEMTETFTTPEEDPTAELLSPLDGAEVTGPAVELVAQVADEAGDELDVVFREAYTYDATDAAVTVSSGETRDALATERDGVELDAEQRAALRAVDGESADVSSADALPYQTFDVAVPEGSGDDASVRITWDGSANASAKVLLHVWNTAEEAWEEVDRHVTTDAEEFTLTADVPTTDHLVDGTARFLVQHSEGWAGENLSDRETVVEPAHPQDTPRDEYDFTLAWESDTQYYNEEFYEHQLSIHEYLLDQREDVNLQYLFHTGDIVDNFDQPYQWANADPAYAMLDDAGLPYGVLAGNHDVGNFDSDWTAYSEHFGQWRFADNPWYGGSYEDNRGHYDLFTAGGIDFIVVSMGWDPGDAEIAWMNEVLAQYPERVGIINLHEYLLTTGGLGPIPQQIQDEVVATNPNVSMVMSGHYHDAYTRYDSFDDDGDGVEDRTVTQMLFDYQGLPEGGQGFLRLLQFDNEDEEIRVRTYSPSLEVYNSDHESLELENQDFVISYETAGIVSRVKELSTDAFAAEVLTDTEIPAGSEQAIAKLTDVPSGAVVTASWVPADGTHSWYVTATDAHGGEVDSEVRSLTFTQAPDDSDDDGPGDGGPGDGGPGDGSDGDGGSGAGDGGSGDGDGGSGGAGSGRLPSTGAPLALAGLAVLLLLGAGAATRRLSTRA</sequence>
<evidence type="ECO:0000313" key="5">
    <source>
        <dbReference type="EMBL" id="SSA45434.1"/>
    </source>
</evidence>
<dbReference type="InterPro" id="IPR006311">
    <property type="entry name" value="TAT_signal"/>
</dbReference>
<dbReference type="InterPro" id="IPR029052">
    <property type="entry name" value="Metallo-depent_PP-like"/>
</dbReference>
<dbReference type="RefSeq" id="WP_110853326.1">
    <property type="nucleotide sequence ID" value="NZ_QKLZ01000013.1"/>
</dbReference>
<dbReference type="PIRSF" id="PIRSF036444">
    <property type="entry name" value="Pesterase_YvnB"/>
    <property type="match status" value="1"/>
</dbReference>
<evidence type="ECO:0000256" key="3">
    <source>
        <dbReference type="SAM" id="SignalP"/>
    </source>
</evidence>
<dbReference type="Proteomes" id="UP000250222">
    <property type="component" value="Unassembled WGS sequence"/>
</dbReference>
<dbReference type="SUPFAM" id="SSF74853">
    <property type="entry name" value="Lamin A/C globular tail domain"/>
    <property type="match status" value="1"/>
</dbReference>
<feature type="region of interest" description="Disordered" evidence="1">
    <location>
        <begin position="1411"/>
        <end position="1468"/>
    </location>
</feature>
<dbReference type="PANTHER" id="PTHR43143:SF5">
    <property type="entry name" value="SECRETED PROTEIN"/>
    <property type="match status" value="1"/>
</dbReference>